<dbReference type="PRINTS" id="PR00762">
    <property type="entry name" value="CLCHANNEL"/>
</dbReference>
<dbReference type="AlphaFoldDB" id="A0A167DMV6"/>
<dbReference type="InterPro" id="IPR014743">
    <property type="entry name" value="Cl-channel_core"/>
</dbReference>
<dbReference type="SUPFAM" id="SSF81340">
    <property type="entry name" value="Clc chloride channel"/>
    <property type="match status" value="2"/>
</dbReference>
<evidence type="ECO:0000259" key="11">
    <source>
        <dbReference type="PROSITE" id="PS51371"/>
    </source>
</evidence>
<dbReference type="InterPro" id="IPR000644">
    <property type="entry name" value="CBS_dom"/>
</dbReference>
<dbReference type="PROSITE" id="PS51371">
    <property type="entry name" value="CBS"/>
    <property type="match status" value="1"/>
</dbReference>
<feature type="transmembrane region" description="Helical" evidence="9">
    <location>
        <begin position="279"/>
        <end position="301"/>
    </location>
</feature>
<evidence type="ECO:0000256" key="5">
    <source>
        <dbReference type="ARBA" id="ARBA00023065"/>
    </source>
</evidence>
<dbReference type="KEGG" id="slb:AWJ20_1363"/>
<keyword evidence="2 9" id="KW-0813">Transport</keyword>
<name>A0A167DMV6_9ASCO</name>
<dbReference type="Gene3D" id="1.10.3080.10">
    <property type="entry name" value="Clc chloride channel"/>
    <property type="match status" value="1"/>
</dbReference>
<keyword evidence="5 9" id="KW-0406">Ion transport</keyword>
<dbReference type="GO" id="GO:0005794">
    <property type="term" value="C:Golgi apparatus"/>
    <property type="evidence" value="ECO:0007669"/>
    <property type="project" value="TreeGrafter"/>
</dbReference>
<evidence type="ECO:0000256" key="7">
    <source>
        <dbReference type="ARBA" id="ARBA00023214"/>
    </source>
</evidence>
<comment type="similarity">
    <text evidence="9">Belongs to the chloride channel (TC 2.A.49) family.</text>
</comment>
<dbReference type="GO" id="GO:0005769">
    <property type="term" value="C:early endosome"/>
    <property type="evidence" value="ECO:0007669"/>
    <property type="project" value="TreeGrafter"/>
</dbReference>
<reference evidence="12 13" key="1">
    <citation type="submission" date="2016-02" db="EMBL/GenBank/DDBJ databases">
        <title>Complete genome sequence and transcriptome regulation of the pentose utilising yeast Sugiyamaella lignohabitans.</title>
        <authorList>
            <person name="Bellasio M."/>
            <person name="Peymann A."/>
            <person name="Valli M."/>
            <person name="Sipitzky M."/>
            <person name="Graf A."/>
            <person name="Sauer M."/>
            <person name="Marx H."/>
            <person name="Mattanovich D."/>
        </authorList>
    </citation>
    <scope>NUCLEOTIDE SEQUENCE [LARGE SCALE GENOMIC DNA]</scope>
    <source>
        <strain evidence="12 13">CBS 10342</strain>
    </source>
</reference>
<keyword evidence="13" id="KW-1185">Reference proteome</keyword>
<organism evidence="12 13">
    <name type="scientific">Sugiyamaella lignohabitans</name>
    <dbReference type="NCBI Taxonomy" id="796027"/>
    <lineage>
        <taxon>Eukaryota</taxon>
        <taxon>Fungi</taxon>
        <taxon>Dikarya</taxon>
        <taxon>Ascomycota</taxon>
        <taxon>Saccharomycotina</taxon>
        <taxon>Dipodascomycetes</taxon>
        <taxon>Dipodascales</taxon>
        <taxon>Trichomonascaceae</taxon>
        <taxon>Sugiyamaella</taxon>
    </lineage>
</organism>
<dbReference type="InterPro" id="IPR046342">
    <property type="entry name" value="CBS_dom_sf"/>
</dbReference>
<feature type="transmembrane region" description="Helical" evidence="9">
    <location>
        <begin position="543"/>
        <end position="562"/>
    </location>
</feature>
<comment type="subcellular location">
    <subcellularLocation>
        <location evidence="1 9">Membrane</location>
        <topology evidence="1 9">Multi-pass membrane protein</topology>
    </subcellularLocation>
</comment>
<dbReference type="GO" id="GO:0005247">
    <property type="term" value="F:voltage-gated chloride channel activity"/>
    <property type="evidence" value="ECO:0007669"/>
    <property type="project" value="TreeGrafter"/>
</dbReference>
<feature type="region of interest" description="Disordered" evidence="10">
    <location>
        <begin position="777"/>
        <end position="810"/>
    </location>
</feature>
<feature type="transmembrane region" description="Helical" evidence="9">
    <location>
        <begin position="398"/>
        <end position="417"/>
    </location>
</feature>
<feature type="region of interest" description="Disordered" evidence="10">
    <location>
        <begin position="198"/>
        <end position="273"/>
    </location>
</feature>
<evidence type="ECO:0000256" key="4">
    <source>
        <dbReference type="ARBA" id="ARBA00022989"/>
    </source>
</evidence>
<feature type="transmembrane region" description="Helical" evidence="9">
    <location>
        <begin position="316"/>
        <end position="335"/>
    </location>
</feature>
<keyword evidence="7 9" id="KW-0868">Chloride</keyword>
<evidence type="ECO:0000256" key="10">
    <source>
        <dbReference type="SAM" id="MobiDB-lite"/>
    </source>
</evidence>
<dbReference type="EMBL" id="CP014501">
    <property type="protein sequence ID" value="ANB13084.1"/>
    <property type="molecule type" value="Genomic_DNA"/>
</dbReference>
<accession>A0A167DMV6</accession>
<keyword evidence="4 9" id="KW-1133">Transmembrane helix</keyword>
<keyword evidence="6 9" id="KW-0472">Membrane</keyword>
<dbReference type="GO" id="GO:0005886">
    <property type="term" value="C:plasma membrane"/>
    <property type="evidence" value="ECO:0007669"/>
    <property type="project" value="TreeGrafter"/>
</dbReference>
<keyword evidence="8" id="KW-0129">CBS domain</keyword>
<dbReference type="RefSeq" id="XP_018735561.1">
    <property type="nucleotide sequence ID" value="XM_018878237.1"/>
</dbReference>
<evidence type="ECO:0000313" key="13">
    <source>
        <dbReference type="Proteomes" id="UP000189580"/>
    </source>
</evidence>
<evidence type="ECO:0000313" key="12">
    <source>
        <dbReference type="EMBL" id="ANB13084.1"/>
    </source>
</evidence>
<feature type="transmembrane region" description="Helical" evidence="9">
    <location>
        <begin position="446"/>
        <end position="469"/>
    </location>
</feature>
<dbReference type="PANTHER" id="PTHR45711:SF6">
    <property type="entry name" value="CHLORIDE CHANNEL PROTEIN"/>
    <property type="match status" value="1"/>
</dbReference>
<dbReference type="SUPFAM" id="SSF54631">
    <property type="entry name" value="CBS-domain pair"/>
    <property type="match status" value="1"/>
</dbReference>
<feature type="transmembrane region" description="Helical" evidence="9">
    <location>
        <begin position="517"/>
        <end position="537"/>
    </location>
</feature>
<dbReference type="CDD" id="cd03684">
    <property type="entry name" value="ClC_3_like"/>
    <property type="match status" value="1"/>
</dbReference>
<evidence type="ECO:0000256" key="2">
    <source>
        <dbReference type="ARBA" id="ARBA00022448"/>
    </source>
</evidence>
<feature type="transmembrane region" description="Helical" evidence="9">
    <location>
        <begin position="356"/>
        <end position="378"/>
    </location>
</feature>
<feature type="compositionally biased region" description="Polar residues" evidence="10">
    <location>
        <begin position="248"/>
        <end position="270"/>
    </location>
</feature>
<sequence length="810" mass="88315">MSIPLGQPQALSNWKSGLKLIYNTSKLWLVLIWTGVLVGVLAAGIDIVSQWLGSLKFGRCETAFYLSESFCCWGGNTFASDTCDLWIPWAPRSYALRYLVYACLTVLFAVIASVLVSEYAVTARLSGIPELKMIIDGASKPGFLSARTLLIKTLGLCLIVGSGLWAGKEGPLVHVASCCAYLTMTALFPPGSEADEEKYHDSSFRQVSTGISTGTGADNGETINRRSESSADLEFDMNIDSEGEMSTRPGSNPRTSDDSVLTPPSSSSRGSGVKRLREILPAASAAGISVAFGAPIGGVLFSLEAISCYYSNDSRILWHSFVCAMVAAVSLQYMNPFRTGKLVLFQVVYDRIWHRFELLPFAFIGVLGGLYGAAVIKLNMRFAIWRNEWPLLSTIPPAVEVASVALITGIISYPVFYMRLQPSLLLSYLFQECSPSMPGHLCDVNYWFSTFLLLVFSAVVGLVLTAYTFGINIPAGTLMPSMVVGALGGRSVGLLMQAWQAKNPDLFLFSTCPPNDGSGGVCITPGVYAVVGAAAALTGVTRLTVSSVVILFELTGALTYVLPIMSGVMVSKWVAEAFERKGIYEAWITNHWNYPLLDNSRNIPIPDVPASNYMVGMDELPVIVVNQRPNVQAMYELLSSTPTLNGYTALTTLPSFPIIDNLQQRNILGLIAREDLEEAIKGYGSTDLTQCYFVDVVPEHPGGLLPSGLDLRPLVDRFPSRLSYRAQVLLAVKMFQELGLNCLLLTNRGKLFGAITKRQIWRLLSISEYEILSQPRRRSSTRQSIPQSSESSPYHSGEDRGLLEGNSFTL</sequence>
<dbReference type="PANTHER" id="PTHR45711">
    <property type="entry name" value="CHLORIDE CHANNEL PROTEIN"/>
    <property type="match status" value="1"/>
</dbReference>
<feature type="transmembrane region" description="Helical" evidence="9">
    <location>
        <begin position="98"/>
        <end position="121"/>
    </location>
</feature>
<comment type="caution">
    <text evidence="9">Lacks conserved residue(s) required for the propagation of feature annotation.</text>
</comment>
<protein>
    <recommendedName>
        <fullName evidence="9">Chloride channel protein</fullName>
    </recommendedName>
</protein>
<evidence type="ECO:0000256" key="8">
    <source>
        <dbReference type="PROSITE-ProRule" id="PRU00703"/>
    </source>
</evidence>
<gene>
    <name evidence="12" type="primary">GEF1</name>
    <name evidence="12" type="ORF">AWJ20_1363</name>
</gene>
<evidence type="ECO:0000256" key="3">
    <source>
        <dbReference type="ARBA" id="ARBA00022692"/>
    </source>
</evidence>
<evidence type="ECO:0000256" key="1">
    <source>
        <dbReference type="ARBA" id="ARBA00004141"/>
    </source>
</evidence>
<dbReference type="OrthoDB" id="44789at2759"/>
<feature type="domain" description="CBS" evidence="11">
    <location>
        <begin position="617"/>
        <end position="688"/>
    </location>
</feature>
<dbReference type="Pfam" id="PF00654">
    <property type="entry name" value="Voltage_CLC"/>
    <property type="match status" value="2"/>
</dbReference>
<dbReference type="Gene3D" id="3.10.580.10">
    <property type="entry name" value="CBS-domain"/>
    <property type="match status" value="1"/>
</dbReference>
<dbReference type="GeneID" id="30033157"/>
<feature type="compositionally biased region" description="Polar residues" evidence="10">
    <location>
        <begin position="204"/>
        <end position="216"/>
    </location>
</feature>
<evidence type="ECO:0000256" key="9">
    <source>
        <dbReference type="RuleBase" id="RU361221"/>
    </source>
</evidence>
<dbReference type="Proteomes" id="UP000189580">
    <property type="component" value="Chromosome a"/>
</dbReference>
<feature type="compositionally biased region" description="Low complexity" evidence="10">
    <location>
        <begin position="781"/>
        <end position="793"/>
    </location>
</feature>
<proteinExistence type="inferred from homology"/>
<feature type="transmembrane region" description="Helical" evidence="9">
    <location>
        <begin position="27"/>
        <end position="48"/>
    </location>
</feature>
<feature type="compositionally biased region" description="Acidic residues" evidence="10">
    <location>
        <begin position="231"/>
        <end position="243"/>
    </location>
</feature>
<evidence type="ECO:0000256" key="6">
    <source>
        <dbReference type="ARBA" id="ARBA00023136"/>
    </source>
</evidence>
<keyword evidence="3 9" id="KW-0812">Transmembrane</keyword>
<dbReference type="InterPro" id="IPR001807">
    <property type="entry name" value="ClC"/>
</dbReference>